<keyword evidence="5" id="KW-0378">Hydrolase</keyword>
<dbReference type="GO" id="GO:0004040">
    <property type="term" value="F:amidase activity"/>
    <property type="evidence" value="ECO:0007669"/>
    <property type="project" value="UniProtKB-EC"/>
</dbReference>
<dbReference type="Gene3D" id="3.90.1300.10">
    <property type="entry name" value="Amidase signature (AS) domain"/>
    <property type="match status" value="1"/>
</dbReference>
<organism evidence="5">
    <name type="scientific">Mycobacterium sp. (strain MCS)</name>
    <dbReference type="NCBI Taxonomy" id="164756"/>
    <lineage>
        <taxon>Bacteria</taxon>
        <taxon>Bacillati</taxon>
        <taxon>Actinomycetota</taxon>
        <taxon>Actinomycetes</taxon>
        <taxon>Mycobacteriales</taxon>
        <taxon>Mycobacteriaceae</taxon>
        <taxon>Mycobacterium</taxon>
    </lineage>
</organism>
<accession>A0A5Q5BKM6</accession>
<dbReference type="PANTHER" id="PTHR11895:SF7">
    <property type="entry name" value="GLUTAMYL-TRNA(GLN) AMIDOTRANSFERASE SUBUNIT A, MITOCHONDRIAL"/>
    <property type="match status" value="1"/>
</dbReference>
<gene>
    <name evidence="5" type="ordered locus">Mmcs_2705</name>
</gene>
<reference evidence="5" key="1">
    <citation type="submission" date="2006-06" db="EMBL/GenBank/DDBJ databases">
        <title>Complete sequence of chromosome of Mycobacterium sp. MCS.</title>
        <authorList>
            <consortium name="US DOE Joint Genome Institute"/>
            <person name="Copeland A."/>
            <person name="Lucas S."/>
            <person name="Lapidus A."/>
            <person name="Barry K."/>
            <person name="Detter J.C."/>
            <person name="Glavina del Rio T."/>
            <person name="Hammon N."/>
            <person name="Israni S."/>
            <person name="Dalin E."/>
            <person name="Tice H."/>
            <person name="Pitluck S."/>
            <person name="Martinez M."/>
            <person name="Schmutz J."/>
            <person name="Larimer F."/>
            <person name="Land M."/>
            <person name="Hauser L."/>
            <person name="Kyrpides N."/>
            <person name="Kim E."/>
            <person name="Miller C.D."/>
            <person name="Hughes J.E."/>
            <person name="Anderson A.J."/>
            <person name="Sims R.C."/>
            <person name="Richardson P."/>
        </authorList>
    </citation>
    <scope>NUCLEOTIDE SEQUENCE [LARGE SCALE GENOMIC DNA]</scope>
    <source>
        <strain evidence="5">MCS</strain>
    </source>
</reference>
<proteinExistence type="inferred from homology"/>
<dbReference type="Pfam" id="PF01425">
    <property type="entry name" value="Amidase"/>
    <property type="match status" value="1"/>
</dbReference>
<dbReference type="EC" id="3.5.1.4" evidence="3"/>
<dbReference type="InterPro" id="IPR000120">
    <property type="entry name" value="Amidase"/>
</dbReference>
<dbReference type="AlphaFoldDB" id="A0A5Q5BKM6"/>
<dbReference type="SUPFAM" id="SSF75304">
    <property type="entry name" value="Amidase signature (AS) enzymes"/>
    <property type="match status" value="1"/>
</dbReference>
<evidence type="ECO:0000256" key="3">
    <source>
        <dbReference type="ARBA" id="ARBA00012922"/>
    </source>
</evidence>
<evidence type="ECO:0000256" key="2">
    <source>
        <dbReference type="ARBA" id="ARBA00009199"/>
    </source>
</evidence>
<name>A0A5Q5BKM6_MYCSS</name>
<protein>
    <recommendedName>
        <fullName evidence="3">amidase</fullName>
        <ecNumber evidence="3">3.5.1.4</ecNumber>
    </recommendedName>
</protein>
<evidence type="ECO:0000256" key="1">
    <source>
        <dbReference type="ARBA" id="ARBA00001311"/>
    </source>
</evidence>
<dbReference type="EMBL" id="CP000384">
    <property type="protein sequence ID" value="ABG08812.1"/>
    <property type="molecule type" value="Genomic_DNA"/>
</dbReference>
<dbReference type="InterPro" id="IPR036928">
    <property type="entry name" value="AS_sf"/>
</dbReference>
<evidence type="ECO:0000313" key="5">
    <source>
        <dbReference type="EMBL" id="ABG08812.1"/>
    </source>
</evidence>
<dbReference type="InterPro" id="IPR023631">
    <property type="entry name" value="Amidase_dom"/>
</dbReference>
<dbReference type="PANTHER" id="PTHR11895">
    <property type="entry name" value="TRANSAMIDASE"/>
    <property type="match status" value="1"/>
</dbReference>
<comment type="catalytic activity">
    <reaction evidence="1">
        <text>a monocarboxylic acid amide + H2O = a monocarboxylate + NH4(+)</text>
        <dbReference type="Rhea" id="RHEA:12020"/>
        <dbReference type="ChEBI" id="CHEBI:15377"/>
        <dbReference type="ChEBI" id="CHEBI:28938"/>
        <dbReference type="ChEBI" id="CHEBI:35757"/>
        <dbReference type="ChEBI" id="CHEBI:83628"/>
        <dbReference type="EC" id="3.5.1.4"/>
    </reaction>
</comment>
<sequence>MDAVDNNSAFDLAGVDAIGQAQLIASGELTATELLDAALIRLSAARGLNAVVHELFDRGREQAAALDASGRLRSGDAGPVAGVPFLLKDLGAAVGGAPESMGSRALRTRIAPQNAWIVDRYLANDLVVFGKTNTPEWGNHCTTEPSLFGPTVNPWSPDVTPGGSSGGSAAAVAAGVVPAASGGDGTGSIRVPASCCGLVGLKPRRARTSFAPAGHLLEGLAVEHALTRTVRDSAALLDAVTGSDPGDPYNAAPPAMPFLQALAQPPAPQRIALSTGSPFPGPATDPEIVAAVEATARLLADLGHRVEPAATAVNADAVADAIAVLHNVSNAQLHELASAHLGRPPADDEFEASTWVMVREGFTTTGVQYAGAIETVHAETRRFVTGMAGHDVLLAPTLLTPPPPYALLDQPRGTTRAFFDVEFATTGWTSLANVTGWAAISLPLGTTSTGLPIGVQLMAPEETVLLQLAAQLEVAAPWADRRPAGWVAP</sequence>
<dbReference type="KEGG" id="mmc:Mmcs_2705"/>
<comment type="similarity">
    <text evidence="2">Belongs to the amidase family.</text>
</comment>
<feature type="domain" description="Amidase" evidence="4">
    <location>
        <begin position="34"/>
        <end position="461"/>
    </location>
</feature>
<evidence type="ECO:0000259" key="4">
    <source>
        <dbReference type="Pfam" id="PF01425"/>
    </source>
</evidence>